<reference evidence="1 2" key="1">
    <citation type="submission" date="2018-08" db="EMBL/GenBank/DDBJ databases">
        <title>Murine metabolic-syndrome-specific gut microbial biobank.</title>
        <authorList>
            <person name="Liu C."/>
        </authorList>
    </citation>
    <scope>NUCLEOTIDE SEQUENCE [LARGE SCALE GENOMIC DNA]</scope>
    <source>
        <strain evidence="1 2">583</strain>
    </source>
</reference>
<evidence type="ECO:0000313" key="2">
    <source>
        <dbReference type="Proteomes" id="UP000467132"/>
    </source>
</evidence>
<gene>
    <name evidence="1" type="ORF">D3Z33_11055</name>
</gene>
<evidence type="ECO:0008006" key="3">
    <source>
        <dbReference type="Google" id="ProtNLM"/>
    </source>
</evidence>
<proteinExistence type="predicted"/>
<keyword evidence="2" id="KW-1185">Reference proteome</keyword>
<dbReference type="Proteomes" id="UP000467132">
    <property type="component" value="Unassembled WGS sequence"/>
</dbReference>
<dbReference type="PROSITE" id="PS51257">
    <property type="entry name" value="PROKAR_LIPOPROTEIN"/>
    <property type="match status" value="1"/>
</dbReference>
<organism evidence="1 2">
    <name type="scientific">Senegalia massiliensis</name>
    <dbReference type="NCBI Taxonomy" id="1720316"/>
    <lineage>
        <taxon>Bacteria</taxon>
        <taxon>Bacillati</taxon>
        <taxon>Bacillota</taxon>
        <taxon>Clostridia</taxon>
        <taxon>Eubacteriales</taxon>
        <taxon>Clostridiaceae</taxon>
        <taxon>Senegalia</taxon>
    </lineage>
</organism>
<accession>A0A845QWT3</accession>
<name>A0A845QWT3_9CLOT</name>
<evidence type="ECO:0000313" key="1">
    <source>
        <dbReference type="EMBL" id="NBI07387.1"/>
    </source>
</evidence>
<dbReference type="RefSeq" id="WP_160197850.1">
    <property type="nucleotide sequence ID" value="NZ_QXXA01000011.1"/>
</dbReference>
<dbReference type="EMBL" id="QXXA01000011">
    <property type="protein sequence ID" value="NBI07387.1"/>
    <property type="molecule type" value="Genomic_DNA"/>
</dbReference>
<dbReference type="AlphaFoldDB" id="A0A845QWT3"/>
<sequence>MYMNKYTLILIVSTSLIFTFGCSNKNSEENVKTKEDNQVNEQQIVEEQQQVNPLYDTENLVQSNMKIFLNDNLLDLSNTIAKKPLKNDKGNILLPFISSYKLLDFEIELNETEEDLSITAINNSTKIYVAINKDKNIKSISINDKDLSGDSILMYLLEDQNKKNSELLIPFEFIAKSLNTTIVEGNEKDSLVLHTNDFTKKQEKIIEEDKLEDIFSDIGIGIGDSLDKAKEMFEEVGDTGGYQGSDYYSFNNITIFTEIGTKVITSIGLPNSTYSIDEIKPGDSIKKVYDKYGKRKPVEFEGITSVIYENIKGYKIEYSLKSDNKTISFITISE</sequence>
<comment type="caution">
    <text evidence="1">The sequence shown here is derived from an EMBL/GenBank/DDBJ whole genome shotgun (WGS) entry which is preliminary data.</text>
</comment>
<protein>
    <recommendedName>
        <fullName evidence="3">Lipoprotein</fullName>
    </recommendedName>
</protein>